<name>A0A5C6RFJ9_9BACT</name>
<keyword evidence="1" id="KW-0121">Carboxypeptidase</keyword>
<keyword evidence="2" id="KW-1185">Reference proteome</keyword>
<dbReference type="GO" id="GO:0004180">
    <property type="term" value="F:carboxypeptidase activity"/>
    <property type="evidence" value="ECO:0007669"/>
    <property type="project" value="UniProtKB-KW"/>
</dbReference>
<gene>
    <name evidence="1" type="ORF">FRY97_21060</name>
</gene>
<dbReference type="OrthoDB" id="914976at2"/>
<dbReference type="Proteomes" id="UP000321580">
    <property type="component" value="Unassembled WGS sequence"/>
</dbReference>
<protein>
    <submittedName>
        <fullName evidence="1">Carboxypeptidase-like regulatory domain-containing protein</fullName>
    </submittedName>
</protein>
<keyword evidence="1" id="KW-0645">Protease</keyword>
<organism evidence="1 2">
    <name type="scientific">Phaeodactylibacter luteus</name>
    <dbReference type="NCBI Taxonomy" id="1564516"/>
    <lineage>
        <taxon>Bacteria</taxon>
        <taxon>Pseudomonadati</taxon>
        <taxon>Bacteroidota</taxon>
        <taxon>Saprospiria</taxon>
        <taxon>Saprospirales</taxon>
        <taxon>Haliscomenobacteraceae</taxon>
        <taxon>Phaeodactylibacter</taxon>
    </lineage>
</organism>
<sequence>MKGLITIVFFQLSMSAVYCQMISLQVVILDSLTGLPVPYTTIELVGKGGVVCDEKGACEMSIGPEELSNDLSVSNLGYNPKLVRAERLLTADTIFLAPTIYEIGEVVVMGSAAKTRIEKGVLNAESDASYGMNDWMQIALWLEKSSTVDEKLQSVSFYIEKTKEKKAPFRVRVYGVDINGKPGEDLLFTSKVVQAQQPGWLKVELGSEQIAIPASGKFVAMEWINSGKKYQYDERIGGRKVKFYGQKLGAVIYGEEPKTWIKLVGKEWRKDDRRRGYGYRNAMIKADIQPAN</sequence>
<dbReference type="EMBL" id="VOOR01000089">
    <property type="protein sequence ID" value="TXB59729.1"/>
    <property type="molecule type" value="Genomic_DNA"/>
</dbReference>
<dbReference type="AlphaFoldDB" id="A0A5C6RFJ9"/>
<proteinExistence type="predicted"/>
<evidence type="ECO:0000313" key="2">
    <source>
        <dbReference type="Proteomes" id="UP000321580"/>
    </source>
</evidence>
<accession>A0A5C6RFJ9</accession>
<dbReference type="RefSeq" id="WP_147169604.1">
    <property type="nucleotide sequence ID" value="NZ_VOOR01000089.1"/>
</dbReference>
<comment type="caution">
    <text evidence="1">The sequence shown here is derived from an EMBL/GenBank/DDBJ whole genome shotgun (WGS) entry which is preliminary data.</text>
</comment>
<evidence type="ECO:0000313" key="1">
    <source>
        <dbReference type="EMBL" id="TXB59729.1"/>
    </source>
</evidence>
<reference evidence="1 2" key="1">
    <citation type="submission" date="2019-08" db="EMBL/GenBank/DDBJ databases">
        <title>Genome of Phaeodactylibacter luteus.</title>
        <authorList>
            <person name="Bowman J.P."/>
        </authorList>
    </citation>
    <scope>NUCLEOTIDE SEQUENCE [LARGE SCALE GENOMIC DNA]</scope>
    <source>
        <strain evidence="1 2">KCTC 42180</strain>
    </source>
</reference>
<keyword evidence="1" id="KW-0378">Hydrolase</keyword>